<dbReference type="Proteomes" id="UP001501746">
    <property type="component" value="Unassembled WGS sequence"/>
</dbReference>
<dbReference type="InterPro" id="IPR039425">
    <property type="entry name" value="RNA_pol_sigma-70-like"/>
</dbReference>
<dbReference type="InterPro" id="IPR036388">
    <property type="entry name" value="WH-like_DNA-bd_sf"/>
</dbReference>
<dbReference type="PANTHER" id="PTHR43133:SF50">
    <property type="entry name" value="ECF RNA POLYMERASE SIGMA FACTOR SIGM"/>
    <property type="match status" value="1"/>
</dbReference>
<proteinExistence type="inferred from homology"/>
<dbReference type="InterPro" id="IPR014284">
    <property type="entry name" value="RNA_pol_sigma-70_dom"/>
</dbReference>
<comment type="similarity">
    <text evidence="1">Belongs to the sigma-70 factor family. ECF subfamily.</text>
</comment>
<evidence type="ECO:0000256" key="2">
    <source>
        <dbReference type="ARBA" id="ARBA00023015"/>
    </source>
</evidence>
<gene>
    <name evidence="8" type="ORF">GCM10009750_29460</name>
</gene>
<keyword evidence="3" id="KW-0731">Sigma factor</keyword>
<evidence type="ECO:0000256" key="1">
    <source>
        <dbReference type="ARBA" id="ARBA00010641"/>
    </source>
</evidence>
<evidence type="ECO:0000259" key="7">
    <source>
        <dbReference type="Pfam" id="PF04545"/>
    </source>
</evidence>
<dbReference type="CDD" id="cd06171">
    <property type="entry name" value="Sigma70_r4"/>
    <property type="match status" value="1"/>
</dbReference>
<reference evidence="8 9" key="1">
    <citation type="journal article" date="2019" name="Int. J. Syst. Evol. Microbiol.">
        <title>The Global Catalogue of Microorganisms (GCM) 10K type strain sequencing project: providing services to taxonomists for standard genome sequencing and annotation.</title>
        <authorList>
            <consortium name="The Broad Institute Genomics Platform"/>
            <consortium name="The Broad Institute Genome Sequencing Center for Infectious Disease"/>
            <person name="Wu L."/>
            <person name="Ma J."/>
        </authorList>
    </citation>
    <scope>NUCLEOTIDE SEQUENCE [LARGE SCALE GENOMIC DNA]</scope>
    <source>
        <strain evidence="8 9">JCM 14323</strain>
    </source>
</reference>
<feature type="domain" description="RNA polymerase sigma-70 region 4" evidence="7">
    <location>
        <begin position="112"/>
        <end position="156"/>
    </location>
</feature>
<accession>A0ABN2MXH5</accession>
<dbReference type="Gene3D" id="1.10.10.10">
    <property type="entry name" value="Winged helix-like DNA-binding domain superfamily/Winged helix DNA-binding domain"/>
    <property type="match status" value="1"/>
</dbReference>
<evidence type="ECO:0000313" key="8">
    <source>
        <dbReference type="EMBL" id="GAA1841336.1"/>
    </source>
</evidence>
<keyword evidence="2" id="KW-0805">Transcription regulation</keyword>
<feature type="domain" description="RNA polymerase sigma-70 region 2" evidence="6">
    <location>
        <begin position="13"/>
        <end position="77"/>
    </location>
</feature>
<keyword evidence="4" id="KW-0238">DNA-binding</keyword>
<name>A0ABN2MXH5_9MICO</name>
<dbReference type="Pfam" id="PF04545">
    <property type="entry name" value="Sigma70_r4"/>
    <property type="match status" value="1"/>
</dbReference>
<dbReference type="InterPro" id="IPR013324">
    <property type="entry name" value="RNA_pol_sigma_r3/r4-like"/>
</dbReference>
<dbReference type="NCBIfam" id="TIGR02937">
    <property type="entry name" value="sigma70-ECF"/>
    <property type="match status" value="1"/>
</dbReference>
<comment type="caution">
    <text evidence="8">The sequence shown here is derived from an EMBL/GenBank/DDBJ whole genome shotgun (WGS) entry which is preliminary data.</text>
</comment>
<evidence type="ECO:0000259" key="6">
    <source>
        <dbReference type="Pfam" id="PF04542"/>
    </source>
</evidence>
<evidence type="ECO:0000313" key="9">
    <source>
        <dbReference type="Proteomes" id="UP001501746"/>
    </source>
</evidence>
<dbReference type="InterPro" id="IPR007627">
    <property type="entry name" value="RNA_pol_sigma70_r2"/>
</dbReference>
<dbReference type="InterPro" id="IPR007630">
    <property type="entry name" value="RNA_pol_sigma70_r4"/>
</dbReference>
<dbReference type="RefSeq" id="WP_157426631.1">
    <property type="nucleotide sequence ID" value="NZ_BAAANK010000008.1"/>
</dbReference>
<dbReference type="Pfam" id="PF04542">
    <property type="entry name" value="Sigma70_r2"/>
    <property type="match status" value="1"/>
</dbReference>
<dbReference type="PANTHER" id="PTHR43133">
    <property type="entry name" value="RNA POLYMERASE ECF-TYPE SIGMA FACTO"/>
    <property type="match status" value="1"/>
</dbReference>
<dbReference type="Gene3D" id="1.10.1740.10">
    <property type="match status" value="1"/>
</dbReference>
<keyword evidence="9" id="KW-1185">Reference proteome</keyword>
<dbReference type="SUPFAM" id="SSF88659">
    <property type="entry name" value="Sigma3 and sigma4 domains of RNA polymerase sigma factors"/>
    <property type="match status" value="1"/>
</dbReference>
<keyword evidence="5" id="KW-0804">Transcription</keyword>
<dbReference type="EMBL" id="BAAANK010000008">
    <property type="protein sequence ID" value="GAA1841336.1"/>
    <property type="molecule type" value="Genomic_DNA"/>
</dbReference>
<protein>
    <submittedName>
        <fullName evidence="8">SigE family RNA polymerase sigma factor</fullName>
    </submittedName>
</protein>
<dbReference type="InterPro" id="IPR013325">
    <property type="entry name" value="RNA_pol_sigma_r2"/>
</dbReference>
<evidence type="ECO:0000256" key="3">
    <source>
        <dbReference type="ARBA" id="ARBA00023082"/>
    </source>
</evidence>
<evidence type="ECO:0000256" key="5">
    <source>
        <dbReference type="ARBA" id="ARBA00023163"/>
    </source>
</evidence>
<organism evidence="8 9">
    <name type="scientific">Agromyces salentinus</name>
    <dbReference type="NCBI Taxonomy" id="269421"/>
    <lineage>
        <taxon>Bacteria</taxon>
        <taxon>Bacillati</taxon>
        <taxon>Actinomycetota</taxon>
        <taxon>Actinomycetes</taxon>
        <taxon>Micrococcales</taxon>
        <taxon>Microbacteriaceae</taxon>
        <taxon>Agromyces</taxon>
    </lineage>
</organism>
<dbReference type="SUPFAM" id="SSF88946">
    <property type="entry name" value="Sigma2 domain of RNA polymerase sigma factors"/>
    <property type="match status" value="1"/>
</dbReference>
<sequence length="181" mass="19917">MARRWDEVATRLVAERGGALTRYAFLLTGDAEDAADVVQDALVRTFGTPRFQLTLPRAEAYVRRAILNAVIDRSRRDGTWRRVRHLAVAPAVADVPQDRSDARIDLMRRVRSLAPRQAACIVLRYYEDLTVDQIAQTLGLSQGAVKRYLSDALRALSSSIEASDGLPAGAGTTRTEGDHVA</sequence>
<evidence type="ECO:0000256" key="4">
    <source>
        <dbReference type="ARBA" id="ARBA00023125"/>
    </source>
</evidence>